<sequence>MFEGMDPEAVRAFASQLSNDAEQIDNIINSLTGQLHGVQWVGADAARFRGEWDGTYRPQLHSVSNALRDAANVANSNAAQQEQASAN</sequence>
<dbReference type="RefSeq" id="WP_212519673.1">
    <property type="nucleotide sequence ID" value="NZ_JAGSOH010000059.1"/>
</dbReference>
<keyword evidence="2" id="KW-1185">Reference proteome</keyword>
<proteinExistence type="predicted"/>
<reference evidence="1" key="1">
    <citation type="submission" date="2021-04" db="EMBL/GenBank/DDBJ databases">
        <title>Genome based classification of Actinospica acidithermotolerans sp. nov., an actinobacterium isolated from an Indonesian hot spring.</title>
        <authorList>
            <person name="Kusuma A.B."/>
            <person name="Putra K.E."/>
            <person name="Nafisah S."/>
            <person name="Loh J."/>
            <person name="Nouioui I."/>
            <person name="Goodfellow M."/>
        </authorList>
    </citation>
    <scope>NUCLEOTIDE SEQUENCE</scope>
    <source>
        <strain evidence="1">MGRD01-02</strain>
    </source>
</reference>
<protein>
    <submittedName>
        <fullName evidence="1">WXG100 family type VII secretion target</fullName>
    </submittedName>
</protein>
<dbReference type="Pfam" id="PF06013">
    <property type="entry name" value="WXG100"/>
    <property type="match status" value="1"/>
</dbReference>
<dbReference type="Gene3D" id="1.10.287.1060">
    <property type="entry name" value="ESAT-6-like"/>
    <property type="match status" value="1"/>
</dbReference>
<accession>A0A941IKY0</accession>
<evidence type="ECO:0000313" key="2">
    <source>
        <dbReference type="Proteomes" id="UP000676325"/>
    </source>
</evidence>
<evidence type="ECO:0000313" key="1">
    <source>
        <dbReference type="EMBL" id="MBR7828538.1"/>
    </source>
</evidence>
<gene>
    <name evidence="1" type="ORF">KDK95_19660</name>
</gene>
<organism evidence="1 2">
    <name type="scientific">Actinospica acidithermotolerans</name>
    <dbReference type="NCBI Taxonomy" id="2828514"/>
    <lineage>
        <taxon>Bacteria</taxon>
        <taxon>Bacillati</taxon>
        <taxon>Actinomycetota</taxon>
        <taxon>Actinomycetes</taxon>
        <taxon>Catenulisporales</taxon>
        <taxon>Actinospicaceae</taxon>
        <taxon>Actinospica</taxon>
    </lineage>
</organism>
<dbReference type="EMBL" id="JAGSOH010000059">
    <property type="protein sequence ID" value="MBR7828538.1"/>
    <property type="molecule type" value="Genomic_DNA"/>
</dbReference>
<dbReference type="SUPFAM" id="SSF158414">
    <property type="entry name" value="HP0062-like"/>
    <property type="match status" value="1"/>
</dbReference>
<dbReference type="InterPro" id="IPR010310">
    <property type="entry name" value="T7SS_ESAT-6-like"/>
</dbReference>
<dbReference type="Proteomes" id="UP000676325">
    <property type="component" value="Unassembled WGS sequence"/>
</dbReference>
<name>A0A941IKY0_9ACTN</name>
<comment type="caution">
    <text evidence="1">The sequence shown here is derived from an EMBL/GenBank/DDBJ whole genome shotgun (WGS) entry which is preliminary data.</text>
</comment>
<dbReference type="InterPro" id="IPR029013">
    <property type="entry name" value="HP0062-like_sf"/>
</dbReference>
<dbReference type="AlphaFoldDB" id="A0A941IKY0"/>